<evidence type="ECO:0000313" key="3">
    <source>
        <dbReference type="EMBL" id="AFZ47108.1"/>
    </source>
</evidence>
<protein>
    <submittedName>
        <fullName evidence="3">Alpha/beta hydrolase fold protein</fullName>
    </submittedName>
</protein>
<feature type="transmembrane region" description="Helical" evidence="1">
    <location>
        <begin position="151"/>
        <end position="176"/>
    </location>
</feature>
<keyword evidence="1" id="KW-1133">Transmembrane helix</keyword>
<name>K9YLY4_CYASC</name>
<dbReference type="eggNOG" id="COG2267">
    <property type="taxonomic scope" value="Bacteria"/>
</dbReference>
<keyword evidence="4" id="KW-1185">Reference proteome</keyword>
<dbReference type="InterPro" id="IPR029058">
    <property type="entry name" value="AB_hydrolase_fold"/>
</dbReference>
<evidence type="ECO:0000259" key="2">
    <source>
        <dbReference type="Pfam" id="PF00561"/>
    </source>
</evidence>
<dbReference type="STRING" id="292563.Cyast_1141"/>
<reference evidence="4" key="1">
    <citation type="journal article" date="2013" name="Proc. Natl. Acad. Sci. U.S.A.">
        <title>Improving the coverage of the cyanobacterial phylum using diversity-driven genome sequencing.</title>
        <authorList>
            <person name="Shih P.M."/>
            <person name="Wu D."/>
            <person name="Latifi A."/>
            <person name="Axen S.D."/>
            <person name="Fewer D.P."/>
            <person name="Talla E."/>
            <person name="Calteau A."/>
            <person name="Cai F."/>
            <person name="Tandeau de Marsac N."/>
            <person name="Rippka R."/>
            <person name="Herdman M."/>
            <person name="Sivonen K."/>
            <person name="Coursin T."/>
            <person name="Laurent T."/>
            <person name="Goodwin L."/>
            <person name="Nolan M."/>
            <person name="Davenport K.W."/>
            <person name="Han C.S."/>
            <person name="Rubin E.M."/>
            <person name="Eisen J.A."/>
            <person name="Woyke T."/>
            <person name="Gugger M."/>
            <person name="Kerfeld C.A."/>
        </authorList>
    </citation>
    <scope>NUCLEOTIDE SEQUENCE [LARGE SCALE GENOMIC DNA]</scope>
    <source>
        <strain evidence="4">ATCC 29140 / PCC 7202</strain>
    </source>
</reference>
<dbReference type="KEGG" id="csn:Cyast_1141"/>
<accession>K9YLY4</accession>
<evidence type="ECO:0000256" key="1">
    <source>
        <dbReference type="SAM" id="Phobius"/>
    </source>
</evidence>
<feature type="transmembrane region" description="Helical" evidence="1">
    <location>
        <begin position="102"/>
        <end position="124"/>
    </location>
</feature>
<keyword evidence="1" id="KW-0812">Transmembrane</keyword>
<dbReference type="Gene3D" id="3.40.50.1820">
    <property type="entry name" value="alpha/beta hydrolase"/>
    <property type="match status" value="1"/>
</dbReference>
<dbReference type="PATRIC" id="fig|292563.3.peg.1197"/>
<dbReference type="AlphaFoldDB" id="K9YLY4"/>
<proteinExistence type="predicted"/>
<gene>
    <name evidence="3" type="ordered locus">Cyast_1141</name>
</gene>
<dbReference type="BioCyc" id="CSTA292563:G1353-1149-MONOMER"/>
<dbReference type="PANTHER" id="PTHR46438">
    <property type="entry name" value="ALPHA/BETA-HYDROLASES SUPERFAMILY PROTEIN"/>
    <property type="match status" value="1"/>
</dbReference>
<evidence type="ECO:0000313" key="4">
    <source>
        <dbReference type="Proteomes" id="UP000010483"/>
    </source>
</evidence>
<dbReference type="EMBL" id="CP003940">
    <property type="protein sequence ID" value="AFZ47108.1"/>
    <property type="molecule type" value="Genomic_DNA"/>
</dbReference>
<dbReference type="PRINTS" id="PR00111">
    <property type="entry name" value="ABHYDROLASE"/>
</dbReference>
<dbReference type="GO" id="GO:0016787">
    <property type="term" value="F:hydrolase activity"/>
    <property type="evidence" value="ECO:0007669"/>
    <property type="project" value="UniProtKB-KW"/>
</dbReference>
<dbReference type="InterPro" id="IPR000073">
    <property type="entry name" value="AB_hydrolase_1"/>
</dbReference>
<keyword evidence="3" id="KW-0378">Hydrolase</keyword>
<dbReference type="Pfam" id="PF00561">
    <property type="entry name" value="Abhydrolase_1"/>
    <property type="match status" value="1"/>
</dbReference>
<organism evidence="3 4">
    <name type="scientific">Cyanobacterium stanieri (strain ATCC 29140 / PCC 7202)</name>
    <dbReference type="NCBI Taxonomy" id="292563"/>
    <lineage>
        <taxon>Bacteria</taxon>
        <taxon>Bacillati</taxon>
        <taxon>Cyanobacteriota</taxon>
        <taxon>Cyanophyceae</taxon>
        <taxon>Oscillatoriophycideae</taxon>
        <taxon>Chroococcales</taxon>
        <taxon>Geminocystaceae</taxon>
        <taxon>Cyanobacterium</taxon>
    </lineage>
</organism>
<sequence>MIEKVTWKEKTGNQRDWHWRGWKIRYSYHRVNPENKANDIPIILLHGFGASIGHWRHNVPVLKENHTVYALDLLGFGASRKAYTNYDVTVWSELVYDFWRTFINVPVIIIGNSIGSLIALYGTAQHPEMVHRLVMLSLPDLSARQKMLPKFVLPVVKTIESIVASPLLIRLIFLVARQPKVIRKWLGVAYGDKTAVDDELVDIIATPPQDKGAARTLIALTKSVNQSDFSLSAKDLLRQVNIPMLLLWGKGDRFIPPTIAPQLASVNPLITLNLLDGLGHCLHDEKPDLFHRILFDWLKTIHKK</sequence>
<dbReference type="SUPFAM" id="SSF53474">
    <property type="entry name" value="alpha/beta-Hydrolases"/>
    <property type="match status" value="1"/>
</dbReference>
<feature type="domain" description="AB hydrolase-1" evidence="2">
    <location>
        <begin position="41"/>
        <end position="287"/>
    </location>
</feature>
<dbReference type="PANTHER" id="PTHR46438:SF2">
    <property type="entry name" value="ALPHA_BETA-HYDROLASES SUPERFAMILY PROTEIN"/>
    <property type="match status" value="1"/>
</dbReference>
<dbReference type="Proteomes" id="UP000010483">
    <property type="component" value="Chromosome"/>
</dbReference>
<dbReference type="HOGENOM" id="CLU_020336_13_4_3"/>
<keyword evidence="1" id="KW-0472">Membrane</keyword>